<evidence type="ECO:0000313" key="2">
    <source>
        <dbReference type="Proteomes" id="UP000548867"/>
    </source>
</evidence>
<accession>A0A7W6G4N6</accession>
<proteinExistence type="predicted"/>
<reference evidence="1 2" key="1">
    <citation type="submission" date="2020-08" db="EMBL/GenBank/DDBJ databases">
        <title>Genomic Encyclopedia of Type Strains, Phase IV (KMG-IV): sequencing the most valuable type-strain genomes for metagenomic binning, comparative biology and taxonomic classification.</title>
        <authorList>
            <person name="Goeker M."/>
        </authorList>
    </citation>
    <scope>NUCLEOTIDE SEQUENCE [LARGE SCALE GENOMIC DNA]</scope>
    <source>
        <strain evidence="1 2">DSM 27057</strain>
    </source>
</reference>
<dbReference type="EMBL" id="JACIDX010000001">
    <property type="protein sequence ID" value="MBB3953428.1"/>
    <property type="molecule type" value="Genomic_DNA"/>
</dbReference>
<dbReference type="AlphaFoldDB" id="A0A7W6G4N6"/>
<organism evidence="1 2">
    <name type="scientific">Novosphingobium sediminicola</name>
    <dbReference type="NCBI Taxonomy" id="563162"/>
    <lineage>
        <taxon>Bacteria</taxon>
        <taxon>Pseudomonadati</taxon>
        <taxon>Pseudomonadota</taxon>
        <taxon>Alphaproteobacteria</taxon>
        <taxon>Sphingomonadales</taxon>
        <taxon>Sphingomonadaceae</taxon>
        <taxon>Novosphingobium</taxon>
    </lineage>
</organism>
<dbReference type="Pfam" id="PF13704">
    <property type="entry name" value="Glyco_tranf_2_4"/>
    <property type="match status" value="1"/>
</dbReference>
<evidence type="ECO:0008006" key="3">
    <source>
        <dbReference type="Google" id="ProtNLM"/>
    </source>
</evidence>
<comment type="caution">
    <text evidence="1">The sequence shown here is derived from an EMBL/GenBank/DDBJ whole genome shotgun (WGS) entry which is preliminary data.</text>
</comment>
<dbReference type="RefSeq" id="WP_183622038.1">
    <property type="nucleotide sequence ID" value="NZ_JACIDX010000001.1"/>
</dbReference>
<sequence length="297" mass="33356">MGTQVWLASTVRPVGDEMGRFVRFHRSMGFSRQILFFDDPDDSWAQGLQNQPDVTVIACDAAHWRALTGRKPELIDLRQIANANLALDMARREGADWLAHIDSDELVLTDGRPIGAILEAMEQDVARFALREAIAPPGVAPHAFASDWFRISIPAADIPARVPQHLRVGERWLRGHIASKVAVRVASPVQRLAIHHVEAPELPVGEPEGTLLLHFNCITLERWRALWNRRRDGTGTTPYGGGHRWIQGHEAWRVLGDAIAEEEAYDRFHRLSPEVLAWAQKEGLAERITLDQSLLEP</sequence>
<dbReference type="Proteomes" id="UP000548867">
    <property type="component" value="Unassembled WGS sequence"/>
</dbReference>
<gene>
    <name evidence="1" type="ORF">GGR38_000340</name>
</gene>
<keyword evidence="2" id="KW-1185">Reference proteome</keyword>
<evidence type="ECO:0000313" key="1">
    <source>
        <dbReference type="EMBL" id="MBB3953428.1"/>
    </source>
</evidence>
<name>A0A7W6G4N6_9SPHN</name>
<protein>
    <recommendedName>
        <fullName evidence="3">Glycosyl transferase family 2</fullName>
    </recommendedName>
</protein>